<name>A0A143PF15_LUTPR</name>
<protein>
    <submittedName>
        <fullName evidence="2">Uncharacterized protein</fullName>
    </submittedName>
</protein>
<reference evidence="3" key="2">
    <citation type="submission" date="2016-04" db="EMBL/GenBank/DDBJ databases">
        <title>First Complete Genome Sequence of a Subdivision 6 Acidobacterium.</title>
        <authorList>
            <person name="Huang S."/>
            <person name="Vieira S."/>
            <person name="Bunk B."/>
            <person name="Riedel T."/>
            <person name="Sproeer C."/>
            <person name="Overmann J."/>
        </authorList>
    </citation>
    <scope>NUCLEOTIDE SEQUENCE [LARGE SCALE GENOMIC DNA]</scope>
    <source>
        <strain evidence="3">DSM 100886 HEG_-6_39</strain>
    </source>
</reference>
<dbReference type="AlphaFoldDB" id="A0A143PF15"/>
<dbReference type="KEGG" id="abac:LuPra_00033"/>
<proteinExistence type="predicted"/>
<feature type="region of interest" description="Disordered" evidence="1">
    <location>
        <begin position="1"/>
        <end position="42"/>
    </location>
</feature>
<feature type="compositionally biased region" description="Polar residues" evidence="1">
    <location>
        <begin position="28"/>
        <end position="42"/>
    </location>
</feature>
<evidence type="ECO:0000256" key="1">
    <source>
        <dbReference type="SAM" id="MobiDB-lite"/>
    </source>
</evidence>
<evidence type="ECO:0000313" key="2">
    <source>
        <dbReference type="EMBL" id="AMY06873.1"/>
    </source>
</evidence>
<dbReference type="Proteomes" id="UP000076079">
    <property type="component" value="Chromosome"/>
</dbReference>
<evidence type="ECO:0000313" key="3">
    <source>
        <dbReference type="Proteomes" id="UP000076079"/>
    </source>
</evidence>
<dbReference type="STRING" id="1855912.LuPra_00033"/>
<keyword evidence="3" id="KW-1185">Reference proteome</keyword>
<gene>
    <name evidence="2" type="ORF">LuPra_00033</name>
</gene>
<accession>A0A143PF15</accession>
<sequence>MCGAPGASAGVRTRQWGVESRQGDENSALKNTAPFNRTPFNTSENASILLRLRQDAADTSRRPCNAF</sequence>
<dbReference type="EMBL" id="CP015136">
    <property type="protein sequence ID" value="AMY06873.1"/>
    <property type="molecule type" value="Genomic_DNA"/>
</dbReference>
<reference evidence="2 3" key="1">
    <citation type="journal article" date="2016" name="Genome Announc.">
        <title>First Complete Genome Sequence of a Subdivision 6 Acidobacterium Strain.</title>
        <authorList>
            <person name="Huang S."/>
            <person name="Vieira S."/>
            <person name="Bunk B."/>
            <person name="Riedel T."/>
            <person name="Sproer C."/>
            <person name="Overmann J."/>
        </authorList>
    </citation>
    <scope>NUCLEOTIDE SEQUENCE [LARGE SCALE GENOMIC DNA]</scope>
    <source>
        <strain evidence="3">DSM 100886 HEG_-6_39</strain>
    </source>
</reference>
<organism evidence="2 3">
    <name type="scientific">Luteitalea pratensis</name>
    <dbReference type="NCBI Taxonomy" id="1855912"/>
    <lineage>
        <taxon>Bacteria</taxon>
        <taxon>Pseudomonadati</taxon>
        <taxon>Acidobacteriota</taxon>
        <taxon>Vicinamibacteria</taxon>
        <taxon>Vicinamibacterales</taxon>
        <taxon>Vicinamibacteraceae</taxon>
        <taxon>Luteitalea</taxon>
    </lineage>
</organism>